<comment type="subcellular location">
    <subcellularLocation>
        <location evidence="2">Cell membrane</location>
        <topology evidence="2">Lipid-anchor</topology>
        <topology evidence="2">GPI-anchor</topology>
    </subcellularLocation>
</comment>
<dbReference type="InterPro" id="IPR000757">
    <property type="entry name" value="Beta-glucanase-like"/>
</dbReference>
<gene>
    <name evidence="11" type="ORF">BGW36DRAFT_395674</name>
</gene>
<evidence type="ECO:0000313" key="12">
    <source>
        <dbReference type="Proteomes" id="UP001201262"/>
    </source>
</evidence>
<dbReference type="PANTHER" id="PTHR10963">
    <property type="entry name" value="GLYCOSYL HYDROLASE-RELATED"/>
    <property type="match status" value="1"/>
</dbReference>
<evidence type="ECO:0000256" key="9">
    <source>
        <dbReference type="ARBA" id="ARBA00023295"/>
    </source>
</evidence>
<sequence length="340" mass="35871">MRYSTVFQLAALAELGSAYKPHAGHRVSHDHKLHSRLSAGGPSNGSYQLTDNYPTGLDFFSKFSFFTDADPTNGYVTYVDQDTASSAGLIAAKGNGTYIGVDSTNVASGSGRQSVRLTSTATYNGGLFILDLAHIPGSNCGSWPAFWTVGSDWPNNGEIDIIEGVNQQSGNAMTLHTNSGCTINSGGFSGSLSTSNCDVNAAGQANNAGCGIDSSDTTSYGDGFNSNGGGIYAMEWTDQFIQIFFFDHVNAPSDLTSGSPNPAAWGQPAALFDGDCDINSHFQNHNIVFDITFCGAWAGAVWSSGSCANLAGSCNDYVQNNPSAFQSSYWQVNSLKVYSR</sequence>
<comment type="similarity">
    <text evidence="3">Belongs to the glycosyl hydrolase 16 family.</text>
</comment>
<dbReference type="GO" id="GO:0009251">
    <property type="term" value="P:glucan catabolic process"/>
    <property type="evidence" value="ECO:0007669"/>
    <property type="project" value="TreeGrafter"/>
</dbReference>
<keyword evidence="12" id="KW-1185">Reference proteome</keyword>
<evidence type="ECO:0000256" key="3">
    <source>
        <dbReference type="ARBA" id="ARBA00006865"/>
    </source>
</evidence>
<dbReference type="PROSITE" id="PS51762">
    <property type="entry name" value="GH16_2"/>
    <property type="match status" value="1"/>
</dbReference>
<keyword evidence="7" id="KW-0378">Hydrolase</keyword>
<dbReference type="SUPFAM" id="SSF49899">
    <property type="entry name" value="Concanavalin A-like lectins/glucanases"/>
    <property type="match status" value="1"/>
</dbReference>
<dbReference type="GO" id="GO:0005886">
    <property type="term" value="C:plasma membrane"/>
    <property type="evidence" value="ECO:0007669"/>
    <property type="project" value="UniProtKB-SubCell"/>
</dbReference>
<evidence type="ECO:0000259" key="10">
    <source>
        <dbReference type="PROSITE" id="PS51762"/>
    </source>
</evidence>
<dbReference type="RefSeq" id="XP_046074322.1">
    <property type="nucleotide sequence ID" value="XM_046218072.1"/>
</dbReference>
<reference evidence="11" key="1">
    <citation type="submission" date="2021-12" db="EMBL/GenBank/DDBJ databases">
        <title>Convergent genome expansion in fungi linked to evolution of root-endophyte symbiosis.</title>
        <authorList>
            <consortium name="DOE Joint Genome Institute"/>
            <person name="Ke Y.-H."/>
            <person name="Bonito G."/>
            <person name="Liao H.-L."/>
            <person name="Looney B."/>
            <person name="Rojas-Flechas A."/>
            <person name="Nash J."/>
            <person name="Hameed K."/>
            <person name="Schadt C."/>
            <person name="Martin F."/>
            <person name="Crous P.W."/>
            <person name="Miettinen O."/>
            <person name="Magnuson J.K."/>
            <person name="Labbe J."/>
            <person name="Jacobson D."/>
            <person name="Doktycz M.J."/>
            <person name="Veneault-Fourrey C."/>
            <person name="Kuo A."/>
            <person name="Mondo S."/>
            <person name="Calhoun S."/>
            <person name="Riley R."/>
            <person name="Ohm R."/>
            <person name="LaButti K."/>
            <person name="Andreopoulos B."/>
            <person name="Pangilinan J."/>
            <person name="Nolan M."/>
            <person name="Tritt A."/>
            <person name="Clum A."/>
            <person name="Lipzen A."/>
            <person name="Daum C."/>
            <person name="Barry K."/>
            <person name="Grigoriev I.V."/>
            <person name="Vilgalys R."/>
        </authorList>
    </citation>
    <scope>NUCLEOTIDE SEQUENCE</scope>
    <source>
        <strain evidence="11">PMI_201</strain>
    </source>
</reference>
<evidence type="ECO:0000256" key="2">
    <source>
        <dbReference type="ARBA" id="ARBA00004609"/>
    </source>
</evidence>
<evidence type="ECO:0000313" key="11">
    <source>
        <dbReference type="EMBL" id="KAH8700616.1"/>
    </source>
</evidence>
<dbReference type="FunFam" id="2.60.120.200:FF:000114">
    <property type="entry name" value="Probable endo-1,3(4)-beta-glucanase NFIA_089530"/>
    <property type="match status" value="1"/>
</dbReference>
<proteinExistence type="inferred from homology"/>
<name>A0AAD4KYW7_9EURO</name>
<keyword evidence="5" id="KW-1003">Cell membrane</keyword>
<keyword evidence="9" id="KW-0326">Glycosidase</keyword>
<dbReference type="GO" id="GO:0098552">
    <property type="term" value="C:side of membrane"/>
    <property type="evidence" value="ECO:0007669"/>
    <property type="project" value="UniProtKB-KW"/>
</dbReference>
<evidence type="ECO:0000256" key="5">
    <source>
        <dbReference type="ARBA" id="ARBA00022475"/>
    </source>
</evidence>
<dbReference type="EMBL" id="JAJTJA010000004">
    <property type="protein sequence ID" value="KAH8700616.1"/>
    <property type="molecule type" value="Genomic_DNA"/>
</dbReference>
<comment type="caution">
    <text evidence="11">The sequence shown here is derived from an EMBL/GenBank/DDBJ whole genome shotgun (WGS) entry which is preliminary data.</text>
</comment>
<evidence type="ECO:0000256" key="4">
    <source>
        <dbReference type="ARBA" id="ARBA00012599"/>
    </source>
</evidence>
<keyword evidence="6" id="KW-0336">GPI-anchor</keyword>
<dbReference type="GeneID" id="70248359"/>
<dbReference type="EC" id="3.2.1.6" evidence="4"/>
<dbReference type="InterPro" id="IPR013320">
    <property type="entry name" value="ConA-like_dom_sf"/>
</dbReference>
<comment type="catalytic activity">
    <reaction evidence="1">
        <text>Endohydrolysis of (1-&gt;3)- or (1-&gt;4)-linkages in beta-D-glucans when the glucose residue whose reducing group is involved in the linkage to be hydrolyzed is itself substituted at C-3.</text>
        <dbReference type="EC" id="3.2.1.6"/>
    </reaction>
</comment>
<evidence type="ECO:0000256" key="1">
    <source>
        <dbReference type="ARBA" id="ARBA00000124"/>
    </source>
</evidence>
<dbReference type="CDD" id="cd02181">
    <property type="entry name" value="GH16_fungal_Lam16A_glucanase"/>
    <property type="match status" value="1"/>
</dbReference>
<dbReference type="GO" id="GO:0052861">
    <property type="term" value="F:endo-1,3(4)-beta-glucanase activity"/>
    <property type="evidence" value="ECO:0007669"/>
    <property type="project" value="UniProtKB-EC"/>
</dbReference>
<dbReference type="PANTHER" id="PTHR10963:SF24">
    <property type="entry name" value="GLYCOSIDASE C21B10.07-RELATED"/>
    <property type="match status" value="1"/>
</dbReference>
<dbReference type="Proteomes" id="UP001201262">
    <property type="component" value="Unassembled WGS sequence"/>
</dbReference>
<protein>
    <recommendedName>
        <fullName evidence="4">endo-1,3(4)-beta-glucanase</fullName>
        <ecNumber evidence="4">3.2.1.6</ecNumber>
    </recommendedName>
</protein>
<evidence type="ECO:0000256" key="7">
    <source>
        <dbReference type="ARBA" id="ARBA00022801"/>
    </source>
</evidence>
<keyword evidence="6" id="KW-0325">Glycoprotein</keyword>
<feature type="domain" description="GH16" evidence="10">
    <location>
        <begin position="46"/>
        <end position="306"/>
    </location>
</feature>
<organism evidence="11 12">
    <name type="scientific">Talaromyces proteolyticus</name>
    <dbReference type="NCBI Taxonomy" id="1131652"/>
    <lineage>
        <taxon>Eukaryota</taxon>
        <taxon>Fungi</taxon>
        <taxon>Dikarya</taxon>
        <taxon>Ascomycota</taxon>
        <taxon>Pezizomycotina</taxon>
        <taxon>Eurotiomycetes</taxon>
        <taxon>Eurotiomycetidae</taxon>
        <taxon>Eurotiales</taxon>
        <taxon>Trichocomaceae</taxon>
        <taxon>Talaromyces</taxon>
        <taxon>Talaromyces sect. Bacilispori</taxon>
    </lineage>
</organism>
<evidence type="ECO:0000256" key="8">
    <source>
        <dbReference type="ARBA" id="ARBA00023288"/>
    </source>
</evidence>
<dbReference type="InterPro" id="IPR050546">
    <property type="entry name" value="Glycosyl_Hydrlase_16"/>
</dbReference>
<dbReference type="Pfam" id="PF26113">
    <property type="entry name" value="GH16_XgeA"/>
    <property type="match status" value="1"/>
</dbReference>
<evidence type="ECO:0000256" key="6">
    <source>
        <dbReference type="ARBA" id="ARBA00022622"/>
    </source>
</evidence>
<dbReference type="AlphaFoldDB" id="A0AAD4KYW7"/>
<keyword evidence="6" id="KW-0472">Membrane</keyword>
<keyword evidence="8" id="KW-0449">Lipoprotein</keyword>
<dbReference type="Gene3D" id="2.60.120.200">
    <property type="match status" value="1"/>
</dbReference>
<accession>A0AAD4KYW7</accession>